<keyword evidence="1" id="KW-0802">TPR repeat</keyword>
<name>B2KBW0_ELUMP</name>
<dbReference type="SMART" id="SM00028">
    <property type="entry name" value="TPR"/>
    <property type="match status" value="3"/>
</dbReference>
<dbReference type="AlphaFoldDB" id="B2KBW0"/>
<dbReference type="STRING" id="445932.Emin_0304"/>
<dbReference type="SUPFAM" id="SSF48452">
    <property type="entry name" value="TPR-like"/>
    <property type="match status" value="2"/>
</dbReference>
<protein>
    <submittedName>
        <fullName evidence="3">Tetratricopeptide TPR_2 repeat protein</fullName>
    </submittedName>
</protein>
<dbReference type="PROSITE" id="PS50293">
    <property type="entry name" value="TPR_REGION"/>
    <property type="match status" value="1"/>
</dbReference>
<proteinExistence type="predicted"/>
<feature type="chain" id="PRO_5002779775" evidence="2">
    <location>
        <begin position="23"/>
        <end position="324"/>
    </location>
</feature>
<dbReference type="PANTHER" id="PTHR12558:SF13">
    <property type="entry name" value="CELL DIVISION CYCLE PROTEIN 27 HOMOLOG"/>
    <property type="match status" value="1"/>
</dbReference>
<reference evidence="3 4" key="1">
    <citation type="journal article" date="2009" name="Appl. Environ. Microbiol.">
        <title>Genomic analysis of 'Elusimicrobium minutum,' the first cultivated representative of the phylum 'Elusimicrobia' (formerly termite group 1).</title>
        <authorList>
            <person name="Herlemann D.P.R."/>
            <person name="Geissinger O."/>
            <person name="Ikeda-Ohtsubo W."/>
            <person name="Kunin V."/>
            <person name="Sun H."/>
            <person name="Lapidus A."/>
            <person name="Hugenholtz P."/>
            <person name="Brune A."/>
        </authorList>
    </citation>
    <scope>NUCLEOTIDE SEQUENCE [LARGE SCALE GENOMIC DNA]</scope>
    <source>
        <strain evidence="3 4">Pei191</strain>
    </source>
</reference>
<dbReference type="RefSeq" id="WP_012414479.1">
    <property type="nucleotide sequence ID" value="NC_010644.1"/>
</dbReference>
<dbReference type="PROSITE" id="PS50005">
    <property type="entry name" value="TPR"/>
    <property type="match status" value="2"/>
</dbReference>
<feature type="signal peptide" evidence="2">
    <location>
        <begin position="1"/>
        <end position="22"/>
    </location>
</feature>
<dbReference type="PANTHER" id="PTHR12558">
    <property type="entry name" value="CELL DIVISION CYCLE 16,23,27"/>
    <property type="match status" value="1"/>
</dbReference>
<dbReference type="HOGENOM" id="CLU_857221_0_0_0"/>
<dbReference type="Pfam" id="PF13414">
    <property type="entry name" value="TPR_11"/>
    <property type="match status" value="1"/>
</dbReference>
<evidence type="ECO:0000313" key="3">
    <source>
        <dbReference type="EMBL" id="ACC97864.1"/>
    </source>
</evidence>
<evidence type="ECO:0000313" key="4">
    <source>
        <dbReference type="Proteomes" id="UP000001029"/>
    </source>
</evidence>
<dbReference type="InterPro" id="IPR011990">
    <property type="entry name" value="TPR-like_helical_dom_sf"/>
</dbReference>
<dbReference type="KEGG" id="emi:Emin_0304"/>
<keyword evidence="2" id="KW-0732">Signal</keyword>
<keyword evidence="4" id="KW-1185">Reference proteome</keyword>
<feature type="repeat" description="TPR" evidence="1">
    <location>
        <begin position="102"/>
        <end position="135"/>
    </location>
</feature>
<dbReference type="InterPro" id="IPR019734">
    <property type="entry name" value="TPR_rpt"/>
</dbReference>
<gene>
    <name evidence="3" type="ordered locus">Emin_0304</name>
</gene>
<dbReference type="EMBL" id="CP001055">
    <property type="protein sequence ID" value="ACC97864.1"/>
    <property type="molecule type" value="Genomic_DNA"/>
</dbReference>
<dbReference type="Proteomes" id="UP000001029">
    <property type="component" value="Chromosome"/>
</dbReference>
<dbReference type="Gene3D" id="1.25.40.10">
    <property type="entry name" value="Tetratricopeptide repeat domain"/>
    <property type="match status" value="2"/>
</dbReference>
<evidence type="ECO:0000256" key="2">
    <source>
        <dbReference type="SAM" id="SignalP"/>
    </source>
</evidence>
<organism evidence="3 4">
    <name type="scientific">Elusimicrobium minutum (strain Pei191)</name>
    <dbReference type="NCBI Taxonomy" id="445932"/>
    <lineage>
        <taxon>Bacteria</taxon>
        <taxon>Pseudomonadati</taxon>
        <taxon>Elusimicrobiota</taxon>
        <taxon>Elusimicrobia</taxon>
        <taxon>Elusimicrobiales</taxon>
        <taxon>Elusimicrobiaceae</taxon>
        <taxon>Elusimicrobium</taxon>
    </lineage>
</organism>
<sequence>MRNKKLIIFILFLLCCALSAEAAVWPFGKKQKKLLNDARQDYSEGNYYSAIDKLKVFLVEGTVKRREKRAYLLLGESYEKIGEIDSALNTYLEGVELNPKDKDLLLKLGALYQRNDLIRDSIEIYERILALDKNNSQAFLGLARAYTDEGFFSKAEGYFQQYLRITKIEDFDGDIFLEHAGAYFRQRKYNEALFNAALSIDKLGENKDNTFLVAKINRMQGNMEDAYIYIDKAINLEGYDNCYTALLTKALWLTQDKRYEEAKIISDSVLLEKPNNRLALYVNFLAYRGKGNKNKADEYLKRISAYEDNSFISRVARTHLSVDN</sequence>
<feature type="repeat" description="TPR" evidence="1">
    <location>
        <begin position="68"/>
        <end position="101"/>
    </location>
</feature>
<accession>B2KBW0</accession>
<dbReference type="OrthoDB" id="514657at2"/>
<evidence type="ECO:0000256" key="1">
    <source>
        <dbReference type="PROSITE-ProRule" id="PRU00339"/>
    </source>
</evidence>